<keyword evidence="2" id="KW-1185">Reference proteome</keyword>
<proteinExistence type="predicted"/>
<comment type="caution">
    <text evidence="1">The sequence shown here is derived from an EMBL/GenBank/DDBJ whole genome shotgun (WGS) entry which is preliminary data.</text>
</comment>
<dbReference type="EMBL" id="BRXW01000330">
    <property type="protein sequence ID" value="GMI18340.1"/>
    <property type="molecule type" value="Genomic_DNA"/>
</dbReference>
<protein>
    <submittedName>
        <fullName evidence="1">Uncharacterized protein</fullName>
    </submittedName>
</protein>
<dbReference type="Proteomes" id="UP001165122">
    <property type="component" value="Unassembled WGS sequence"/>
</dbReference>
<sequence>MPNIVTLAMNSIPIFPVFWKYYTSFWTLAGTLLDEFRLNGLKYYLSIDTTDTSDTSDTNITDYANIFKGYSEDICLDSVDTFIANLAELMETAFTNWLKTYAEVMESKDYATENTRFDKYLKEYLGKLGIGVPSSRRTLDGLFSLVKPVAGNLSTLRQGLKNNLHSYGEY</sequence>
<accession>A0A9W7FUQ3</accession>
<dbReference type="AlphaFoldDB" id="A0A9W7FUQ3"/>
<organism evidence="1 2">
    <name type="scientific">Triparma laevis f. longispina</name>
    <dbReference type="NCBI Taxonomy" id="1714387"/>
    <lineage>
        <taxon>Eukaryota</taxon>
        <taxon>Sar</taxon>
        <taxon>Stramenopiles</taxon>
        <taxon>Ochrophyta</taxon>
        <taxon>Bolidophyceae</taxon>
        <taxon>Parmales</taxon>
        <taxon>Triparmaceae</taxon>
        <taxon>Triparma</taxon>
    </lineage>
</organism>
<gene>
    <name evidence="1" type="ORF">TrLO_g6199</name>
</gene>
<name>A0A9W7FUQ3_9STRA</name>
<evidence type="ECO:0000313" key="1">
    <source>
        <dbReference type="EMBL" id="GMI18340.1"/>
    </source>
</evidence>
<reference evidence="2" key="1">
    <citation type="journal article" date="2023" name="Commun. Biol.">
        <title>Genome analysis of Parmales, the sister group of diatoms, reveals the evolutionary specialization of diatoms from phago-mixotrophs to photoautotrophs.</title>
        <authorList>
            <person name="Ban H."/>
            <person name="Sato S."/>
            <person name="Yoshikawa S."/>
            <person name="Yamada K."/>
            <person name="Nakamura Y."/>
            <person name="Ichinomiya M."/>
            <person name="Sato N."/>
            <person name="Blanc-Mathieu R."/>
            <person name="Endo H."/>
            <person name="Kuwata A."/>
            <person name="Ogata H."/>
        </authorList>
    </citation>
    <scope>NUCLEOTIDE SEQUENCE [LARGE SCALE GENOMIC DNA]</scope>
    <source>
        <strain evidence="2">NIES 3700</strain>
    </source>
</reference>
<evidence type="ECO:0000313" key="2">
    <source>
        <dbReference type="Proteomes" id="UP001165122"/>
    </source>
</evidence>